<reference evidence="1 2" key="1">
    <citation type="submission" date="2011-02" db="EMBL/GenBank/DDBJ databases">
        <title>The Genome Sequence of Sphaeroforma arctica JP610.</title>
        <authorList>
            <consortium name="The Broad Institute Genome Sequencing Platform"/>
            <person name="Russ C."/>
            <person name="Cuomo C."/>
            <person name="Young S.K."/>
            <person name="Zeng Q."/>
            <person name="Gargeya S."/>
            <person name="Alvarado L."/>
            <person name="Berlin A."/>
            <person name="Chapman S.B."/>
            <person name="Chen Z."/>
            <person name="Freedman E."/>
            <person name="Gellesch M."/>
            <person name="Goldberg J."/>
            <person name="Griggs A."/>
            <person name="Gujja S."/>
            <person name="Heilman E."/>
            <person name="Heiman D."/>
            <person name="Howarth C."/>
            <person name="Mehta T."/>
            <person name="Neiman D."/>
            <person name="Pearson M."/>
            <person name="Roberts A."/>
            <person name="Saif S."/>
            <person name="Shea T."/>
            <person name="Shenoy N."/>
            <person name="Sisk P."/>
            <person name="Stolte C."/>
            <person name="Sykes S."/>
            <person name="White J."/>
            <person name="Yandava C."/>
            <person name="Burger G."/>
            <person name="Gray M.W."/>
            <person name="Holland P.W.H."/>
            <person name="King N."/>
            <person name="Lang F.B.F."/>
            <person name="Roger A.J."/>
            <person name="Ruiz-Trillo I."/>
            <person name="Haas B."/>
            <person name="Nusbaum C."/>
            <person name="Birren B."/>
        </authorList>
    </citation>
    <scope>NUCLEOTIDE SEQUENCE [LARGE SCALE GENOMIC DNA]</scope>
    <source>
        <strain evidence="1 2">JP610</strain>
    </source>
</reference>
<dbReference type="RefSeq" id="XP_014147262.1">
    <property type="nucleotide sequence ID" value="XM_014291787.1"/>
</dbReference>
<dbReference type="Proteomes" id="UP000054560">
    <property type="component" value="Unassembled WGS sequence"/>
</dbReference>
<dbReference type="AlphaFoldDB" id="A0A0L0F9G7"/>
<dbReference type="EMBL" id="KQ245714">
    <property type="protein sequence ID" value="KNC73360.1"/>
    <property type="molecule type" value="Genomic_DNA"/>
</dbReference>
<feature type="non-terminal residue" evidence="1">
    <location>
        <position position="52"/>
    </location>
</feature>
<keyword evidence="2" id="KW-1185">Reference proteome</keyword>
<evidence type="ECO:0000313" key="2">
    <source>
        <dbReference type="Proteomes" id="UP000054560"/>
    </source>
</evidence>
<gene>
    <name evidence="1" type="ORF">SARC_14082</name>
</gene>
<accession>A0A0L0F9G7</accession>
<name>A0A0L0F9G7_9EUKA</name>
<sequence length="52" mass="5636">INAVADVTYAVAQYSQGRRKNDQIRLSIGVDYGDVYVLQSDTVGAAVDLAFE</sequence>
<feature type="non-terminal residue" evidence="1">
    <location>
        <position position="1"/>
    </location>
</feature>
<dbReference type="InterPro" id="IPR029787">
    <property type="entry name" value="Nucleotide_cyclase"/>
</dbReference>
<proteinExistence type="predicted"/>
<evidence type="ECO:0000313" key="1">
    <source>
        <dbReference type="EMBL" id="KNC73360.1"/>
    </source>
</evidence>
<dbReference type="GeneID" id="25914586"/>
<organism evidence="1 2">
    <name type="scientific">Sphaeroforma arctica JP610</name>
    <dbReference type="NCBI Taxonomy" id="667725"/>
    <lineage>
        <taxon>Eukaryota</taxon>
        <taxon>Ichthyosporea</taxon>
        <taxon>Ichthyophonida</taxon>
        <taxon>Sphaeroforma</taxon>
    </lineage>
</organism>
<dbReference type="Gene3D" id="3.30.70.1230">
    <property type="entry name" value="Nucleotide cyclase"/>
    <property type="match status" value="1"/>
</dbReference>
<protein>
    <submittedName>
        <fullName evidence="1">Uncharacterized protein</fullName>
    </submittedName>
</protein>